<dbReference type="PANTHER" id="PTHR44170:SF6">
    <property type="entry name" value="CONTACTIN"/>
    <property type="match status" value="1"/>
</dbReference>
<protein>
    <recommendedName>
        <fullName evidence="9">Contactin</fullName>
    </recommendedName>
</protein>
<dbReference type="EMBL" id="JAEAOA010002081">
    <property type="protein sequence ID" value="KAK3578757.1"/>
    <property type="molecule type" value="Genomic_DNA"/>
</dbReference>
<dbReference type="SUPFAM" id="SSF48726">
    <property type="entry name" value="Immunoglobulin"/>
    <property type="match status" value="6"/>
</dbReference>
<evidence type="ECO:0008006" key="9">
    <source>
        <dbReference type="Google" id="ProtNLM"/>
    </source>
</evidence>
<dbReference type="Pfam" id="PF00041">
    <property type="entry name" value="fn3"/>
    <property type="match status" value="1"/>
</dbReference>
<feature type="domain" description="Fibronectin type-III" evidence="6">
    <location>
        <begin position="904"/>
        <end position="1006"/>
    </location>
</feature>
<dbReference type="GO" id="GO:0098609">
    <property type="term" value="P:cell-cell adhesion"/>
    <property type="evidence" value="ECO:0007669"/>
    <property type="project" value="TreeGrafter"/>
</dbReference>
<feature type="domain" description="C-type lectin" evidence="4">
    <location>
        <begin position="30"/>
        <end position="157"/>
    </location>
</feature>
<dbReference type="AlphaFoldDB" id="A0AAE0RSD4"/>
<dbReference type="Pfam" id="PF00059">
    <property type="entry name" value="Lectin_C"/>
    <property type="match status" value="1"/>
</dbReference>
<dbReference type="Pfam" id="PF13927">
    <property type="entry name" value="Ig_3"/>
    <property type="match status" value="3"/>
</dbReference>
<dbReference type="PANTHER" id="PTHR44170">
    <property type="entry name" value="PROTEIN SIDEKICK"/>
    <property type="match status" value="1"/>
</dbReference>
<dbReference type="SMART" id="SM00409">
    <property type="entry name" value="IG"/>
    <property type="match status" value="6"/>
</dbReference>
<organism evidence="7 8">
    <name type="scientific">Potamilus streckersoni</name>
    <dbReference type="NCBI Taxonomy" id="2493646"/>
    <lineage>
        <taxon>Eukaryota</taxon>
        <taxon>Metazoa</taxon>
        <taxon>Spiralia</taxon>
        <taxon>Lophotrochozoa</taxon>
        <taxon>Mollusca</taxon>
        <taxon>Bivalvia</taxon>
        <taxon>Autobranchia</taxon>
        <taxon>Heteroconchia</taxon>
        <taxon>Palaeoheterodonta</taxon>
        <taxon>Unionida</taxon>
        <taxon>Unionoidea</taxon>
        <taxon>Unionidae</taxon>
        <taxon>Ambleminae</taxon>
        <taxon>Lampsilini</taxon>
        <taxon>Potamilus</taxon>
    </lineage>
</organism>
<evidence type="ECO:0000313" key="7">
    <source>
        <dbReference type="EMBL" id="KAK3578757.1"/>
    </source>
</evidence>
<dbReference type="Pfam" id="PF07679">
    <property type="entry name" value="I-set"/>
    <property type="match status" value="1"/>
</dbReference>
<dbReference type="SMART" id="SM00034">
    <property type="entry name" value="CLECT"/>
    <property type="match status" value="1"/>
</dbReference>
<reference evidence="7" key="3">
    <citation type="submission" date="2023-05" db="EMBL/GenBank/DDBJ databases">
        <authorList>
            <person name="Smith C.H."/>
        </authorList>
    </citation>
    <scope>NUCLEOTIDE SEQUENCE</scope>
    <source>
        <strain evidence="7">CHS0354</strain>
        <tissue evidence="7">Mantle</tissue>
    </source>
</reference>
<feature type="domain" description="Fibronectin type-III" evidence="6">
    <location>
        <begin position="1114"/>
        <end position="1209"/>
    </location>
</feature>
<dbReference type="CDD" id="cd00096">
    <property type="entry name" value="Ig"/>
    <property type="match status" value="2"/>
</dbReference>
<name>A0AAE0RSD4_9BIVA</name>
<dbReference type="InterPro" id="IPR003598">
    <property type="entry name" value="Ig_sub2"/>
</dbReference>
<keyword evidence="2" id="KW-1015">Disulfide bond</keyword>
<reference evidence="7" key="1">
    <citation type="journal article" date="2021" name="Genome Biol. Evol.">
        <title>A High-Quality Reference Genome for a Parasitic Bivalve with Doubly Uniparental Inheritance (Bivalvia: Unionida).</title>
        <authorList>
            <person name="Smith C.H."/>
        </authorList>
    </citation>
    <scope>NUCLEOTIDE SEQUENCE</scope>
    <source>
        <strain evidence="7">CHS0354</strain>
    </source>
</reference>
<dbReference type="GO" id="GO:0030424">
    <property type="term" value="C:axon"/>
    <property type="evidence" value="ECO:0007669"/>
    <property type="project" value="TreeGrafter"/>
</dbReference>
<accession>A0AAE0RSD4</accession>
<feature type="domain" description="Fibronectin type-III" evidence="6">
    <location>
        <begin position="1011"/>
        <end position="1109"/>
    </location>
</feature>
<evidence type="ECO:0000259" key="4">
    <source>
        <dbReference type="PROSITE" id="PS50041"/>
    </source>
</evidence>
<evidence type="ECO:0000259" key="6">
    <source>
        <dbReference type="PROSITE" id="PS50853"/>
    </source>
</evidence>
<comment type="caution">
    <text evidence="7">The sequence shown here is derived from an EMBL/GenBank/DDBJ whole genome shotgun (WGS) entry which is preliminary data.</text>
</comment>
<dbReference type="GO" id="GO:0007411">
    <property type="term" value="P:axon guidance"/>
    <property type="evidence" value="ECO:0007669"/>
    <property type="project" value="TreeGrafter"/>
</dbReference>
<dbReference type="CDD" id="cd00063">
    <property type="entry name" value="FN3"/>
    <property type="match status" value="4"/>
</dbReference>
<dbReference type="PROSITE" id="PS50853">
    <property type="entry name" value="FN3"/>
    <property type="match status" value="4"/>
</dbReference>
<dbReference type="InterPro" id="IPR016187">
    <property type="entry name" value="CTDL_fold"/>
</dbReference>
<dbReference type="FunFam" id="2.60.40.10:FF:000052">
    <property type="entry name" value="Contactin 1"/>
    <property type="match status" value="1"/>
</dbReference>
<feature type="chain" id="PRO_5042175344" description="Contactin" evidence="3">
    <location>
        <begin position="19"/>
        <end position="1254"/>
    </location>
</feature>
<keyword evidence="3" id="KW-0732">Signal</keyword>
<evidence type="ECO:0000313" key="8">
    <source>
        <dbReference type="Proteomes" id="UP001195483"/>
    </source>
</evidence>
<evidence type="ECO:0000256" key="2">
    <source>
        <dbReference type="ARBA" id="ARBA00023157"/>
    </source>
</evidence>
<dbReference type="SMART" id="SM00408">
    <property type="entry name" value="IGc2"/>
    <property type="match status" value="5"/>
</dbReference>
<feature type="domain" description="Ig-like" evidence="5">
    <location>
        <begin position="495"/>
        <end position="583"/>
    </location>
</feature>
<feature type="domain" description="Fibronectin type-III" evidence="6">
    <location>
        <begin position="783"/>
        <end position="899"/>
    </location>
</feature>
<dbReference type="GO" id="GO:0005886">
    <property type="term" value="C:plasma membrane"/>
    <property type="evidence" value="ECO:0007669"/>
    <property type="project" value="TreeGrafter"/>
</dbReference>
<dbReference type="PROSITE" id="PS50041">
    <property type="entry name" value="C_TYPE_LECTIN_2"/>
    <property type="match status" value="1"/>
</dbReference>
<evidence type="ECO:0000256" key="3">
    <source>
        <dbReference type="SAM" id="SignalP"/>
    </source>
</evidence>
<feature type="domain" description="Ig-like" evidence="5">
    <location>
        <begin position="182"/>
        <end position="280"/>
    </location>
</feature>
<dbReference type="Pfam" id="PF00047">
    <property type="entry name" value="ig"/>
    <property type="match status" value="1"/>
</dbReference>
<dbReference type="Gene3D" id="3.10.100.10">
    <property type="entry name" value="Mannose-Binding Protein A, subunit A"/>
    <property type="match status" value="1"/>
</dbReference>
<sequence length="1254" mass="140309">MMMLLLIVLQTLLLGVASQVYECPSSWVPSEGRCYLFVFDPMEVYEQAKQRCQRDGADLLSIETFSENTFITSYLRNVDQLRGEWYTSGERDTTTGVSGMFLWRSTGQSIPEELNFWITPNEKLKAGRNIVYRGQSTGQYSWAIVSDTSTKRPFICEISQSEVYRIFQDDRGFDYGLDIKDPNLIPRGPKWRVEAKDTIIIGESSLVYLECDADGYPVPTFTWTRNNSQDVVTPALNTRYTITNGRLTIQNPREVADAGVYQCSAMNSIGSILGSPVRLSFANLGEFSNVVSAPVTPKEYQGAAIDCPTINSGYARAIRYQWLKFPNQFLRPELNTYQFISYNGKLYFSEVTRVDEGTYFCVATLTAPSGDLNYVGSSQMPSRTSKGIVLSVLGQGAGDISPVIQNGFISVYPAQPQKGETIHLECFAYGTSPLIYSWTTPVPQDERYSFSLNNRVLTIQNVTMEDSGTYSCKAENKRLQASDSKSYTLLVEAKPYFVLGLNDQHLDVGTKQLTWRCEARGLPYPVYVWYKNGKLLVNASNGDISVYKNTLIIRNVDKARDEGVYQCSATNTYGTAMTSGQLQVLSIKPNFFKNPMEPMIIGAEGGNITILCQPEAAPFPIYTWKLNGNVLNTPEDTSARVRKLKNGNLVISMMTRSDEGTYSCRVENSLGFAEGSTFLSVQASTKIFQAPANTYVLVNETAFLYCKASYNQAVLDLIYEWRFNGRVIDFETDRFYARGTPPDNTGGLYIRRTQYDHEGQYTCVARTQVDFDEAQAQLIVNGPPGEPAGVYSVDLLQGLSINATDVVLRWTDPLQIHGGNIESYIIDGMTNYTNKWIILAAYVAQADTIIQGQTDSQKRQFIIRFLKPGSAYKFRVRAVNRYGVGVPSAETKWRTINGAKPVRIPDNVGGGGGSVGTLRITWTPLPPEDQNGYGIGYRIRWRKQAEALRNPQTKWDEIVINGDVGEHSQTIGRDNFYLPYQVEVIPRNMYGEGPPGRNDSVYSAEDMPIAIPIGVYVDNFNESALIVTWDPIPDTREIMRGKLAGFKVIYWRENETESRGRQAIFYGNMEQALIIGLMPNSWYYASVLVFNHAGNGLKSLSYKQKTDKSAPKLYPTEVYVSPYGPNSVKVVFRGVITRVHEEQLLGYKLRYWKDSDDIRNAEDVDVERQNDGIIYGLQSDTLYHLRVLAYSLGGDGAKSSPTVLFTLGGQVRYDPTVSDVQYLTSDNSGGPSIWTSTSAIFSTLSLLLLCLTLL</sequence>
<feature type="domain" description="Ig-like" evidence="5">
    <location>
        <begin position="589"/>
        <end position="680"/>
    </location>
</feature>
<dbReference type="InterPro" id="IPR003961">
    <property type="entry name" value="FN3_dom"/>
</dbReference>
<dbReference type="SUPFAM" id="SSF49265">
    <property type="entry name" value="Fibronectin type III"/>
    <property type="match status" value="2"/>
</dbReference>
<feature type="domain" description="Ig-like" evidence="5">
    <location>
        <begin position="288"/>
        <end position="373"/>
    </location>
</feature>
<dbReference type="InterPro" id="IPR036116">
    <property type="entry name" value="FN3_sf"/>
</dbReference>
<dbReference type="FunFam" id="2.60.40.10:FF:000028">
    <property type="entry name" value="Neuronal cell adhesion molecule"/>
    <property type="match status" value="1"/>
</dbReference>
<dbReference type="SUPFAM" id="SSF56436">
    <property type="entry name" value="C-type lectin-like"/>
    <property type="match status" value="1"/>
</dbReference>
<dbReference type="InterPro" id="IPR016186">
    <property type="entry name" value="C-type_lectin-like/link_sf"/>
</dbReference>
<feature type="signal peptide" evidence="3">
    <location>
        <begin position="1"/>
        <end position="18"/>
    </location>
</feature>
<dbReference type="InterPro" id="IPR036179">
    <property type="entry name" value="Ig-like_dom_sf"/>
</dbReference>
<feature type="domain" description="Ig-like" evidence="5">
    <location>
        <begin position="402"/>
        <end position="488"/>
    </location>
</feature>
<dbReference type="SMART" id="SM00060">
    <property type="entry name" value="FN3"/>
    <property type="match status" value="4"/>
</dbReference>
<keyword evidence="8" id="KW-1185">Reference proteome</keyword>
<dbReference type="InterPro" id="IPR013783">
    <property type="entry name" value="Ig-like_fold"/>
</dbReference>
<reference evidence="7" key="2">
    <citation type="journal article" date="2021" name="Genome Biol. Evol.">
        <title>Developing a high-quality reference genome for a parasitic bivalve with doubly uniparental inheritance (Bivalvia: Unionida).</title>
        <authorList>
            <person name="Smith C.H."/>
        </authorList>
    </citation>
    <scope>NUCLEOTIDE SEQUENCE</scope>
    <source>
        <strain evidence="7">CHS0354</strain>
        <tissue evidence="7">Mantle</tissue>
    </source>
</reference>
<dbReference type="Proteomes" id="UP001195483">
    <property type="component" value="Unassembled WGS sequence"/>
</dbReference>
<dbReference type="InterPro" id="IPR013151">
    <property type="entry name" value="Immunoglobulin_dom"/>
</dbReference>
<dbReference type="PROSITE" id="PS50835">
    <property type="entry name" value="IG_LIKE"/>
    <property type="match status" value="6"/>
</dbReference>
<feature type="domain" description="Ig-like" evidence="5">
    <location>
        <begin position="685"/>
        <end position="779"/>
    </location>
</feature>
<dbReference type="CDD" id="cd00037">
    <property type="entry name" value="CLECT"/>
    <property type="match status" value="1"/>
</dbReference>
<dbReference type="InterPro" id="IPR013098">
    <property type="entry name" value="Ig_I-set"/>
</dbReference>
<dbReference type="InterPro" id="IPR003599">
    <property type="entry name" value="Ig_sub"/>
</dbReference>
<proteinExistence type="predicted"/>
<dbReference type="InterPro" id="IPR007110">
    <property type="entry name" value="Ig-like_dom"/>
</dbReference>
<gene>
    <name evidence="7" type="ORF">CHS0354_035661</name>
</gene>
<evidence type="ECO:0000259" key="5">
    <source>
        <dbReference type="PROSITE" id="PS50835"/>
    </source>
</evidence>
<keyword evidence="1" id="KW-0677">Repeat</keyword>
<dbReference type="Gene3D" id="2.60.40.10">
    <property type="entry name" value="Immunoglobulins"/>
    <property type="match status" value="10"/>
</dbReference>
<evidence type="ECO:0000256" key="1">
    <source>
        <dbReference type="ARBA" id="ARBA00022737"/>
    </source>
</evidence>
<dbReference type="InterPro" id="IPR001304">
    <property type="entry name" value="C-type_lectin-like"/>
</dbReference>